<gene>
    <name evidence="3" type="ORF">VSDG_07421</name>
</gene>
<evidence type="ECO:0000256" key="1">
    <source>
        <dbReference type="SAM" id="MobiDB-lite"/>
    </source>
</evidence>
<feature type="compositionally biased region" description="Basic and acidic residues" evidence="1">
    <location>
        <begin position="7"/>
        <end position="20"/>
    </location>
</feature>
<comment type="caution">
    <text evidence="3">The sequence shown here is derived from an EMBL/GenBank/DDBJ whole genome shotgun (WGS) entry which is preliminary data.</text>
</comment>
<evidence type="ECO:0000256" key="2">
    <source>
        <dbReference type="SAM" id="Phobius"/>
    </source>
</evidence>
<keyword evidence="2" id="KW-0472">Membrane</keyword>
<feature type="transmembrane region" description="Helical" evidence="2">
    <location>
        <begin position="80"/>
        <end position="102"/>
    </location>
</feature>
<organism evidence="3 4">
    <name type="scientific">Cytospora chrysosperma</name>
    <name type="common">Cytospora canker fungus</name>
    <name type="synonym">Sphaeria chrysosperma</name>
    <dbReference type="NCBI Taxonomy" id="252740"/>
    <lineage>
        <taxon>Eukaryota</taxon>
        <taxon>Fungi</taxon>
        <taxon>Dikarya</taxon>
        <taxon>Ascomycota</taxon>
        <taxon>Pezizomycotina</taxon>
        <taxon>Sordariomycetes</taxon>
        <taxon>Sordariomycetidae</taxon>
        <taxon>Diaporthales</taxon>
        <taxon>Cytosporaceae</taxon>
        <taxon>Cytospora</taxon>
    </lineage>
</organism>
<keyword evidence="2" id="KW-1133">Transmembrane helix</keyword>
<keyword evidence="2" id="KW-0812">Transmembrane</keyword>
<sequence length="122" mass="13559">MASRGQTHNDRLERDGEDPQHPSPDSEQPMAEEHAARQCDIDWMAYNLDPRKAVLVPLLGAAIGLLAINLAVHVHPLVNAVLFAAMVYIMRVVGNVLQLYVLAVHYEAFRTGELDDVLLADY</sequence>
<evidence type="ECO:0000313" key="3">
    <source>
        <dbReference type="EMBL" id="ROV90584.1"/>
    </source>
</evidence>
<protein>
    <submittedName>
        <fullName evidence="3">Uncharacterized protein</fullName>
    </submittedName>
</protein>
<feature type="region of interest" description="Disordered" evidence="1">
    <location>
        <begin position="1"/>
        <end position="35"/>
    </location>
</feature>
<dbReference type="AlphaFoldDB" id="A0A423VHU0"/>
<feature type="transmembrane region" description="Helical" evidence="2">
    <location>
        <begin position="53"/>
        <end position="74"/>
    </location>
</feature>
<dbReference type="Proteomes" id="UP000284375">
    <property type="component" value="Unassembled WGS sequence"/>
</dbReference>
<reference evidence="3 4" key="1">
    <citation type="submission" date="2015-09" db="EMBL/GenBank/DDBJ databases">
        <title>Host preference determinants of Valsa canker pathogens revealed by comparative genomics.</title>
        <authorList>
            <person name="Yin Z."/>
            <person name="Huang L."/>
        </authorList>
    </citation>
    <scope>NUCLEOTIDE SEQUENCE [LARGE SCALE GENOMIC DNA]</scope>
    <source>
        <strain evidence="3 4">YSFL</strain>
    </source>
</reference>
<evidence type="ECO:0000313" key="4">
    <source>
        <dbReference type="Proteomes" id="UP000284375"/>
    </source>
</evidence>
<accession>A0A423VHU0</accession>
<keyword evidence="4" id="KW-1185">Reference proteome</keyword>
<proteinExistence type="predicted"/>
<dbReference type="OrthoDB" id="10611622at2759"/>
<dbReference type="EMBL" id="LJZO01000049">
    <property type="protein sequence ID" value="ROV90584.1"/>
    <property type="molecule type" value="Genomic_DNA"/>
</dbReference>
<name>A0A423VHU0_CYTCH</name>